<dbReference type="GO" id="GO:0051734">
    <property type="term" value="F:ATP-dependent polynucleotide 5'-hydroxyl-kinase activity"/>
    <property type="evidence" value="ECO:0007669"/>
    <property type="project" value="UniProtKB-EC"/>
</dbReference>
<dbReference type="GO" id="GO:0005524">
    <property type="term" value="F:ATP binding"/>
    <property type="evidence" value="ECO:0007669"/>
    <property type="project" value="UniProtKB-KW"/>
</dbReference>
<dbReference type="RefSeq" id="WP_014026134.1">
    <property type="nucleotide sequence ID" value="NC_015931.1"/>
</dbReference>
<dbReference type="PANTHER" id="PTHR12755">
    <property type="entry name" value="CLEAVAGE/POLYADENYLATION FACTOR IA SUBUNIT CLP1P"/>
    <property type="match status" value="1"/>
</dbReference>
<dbReference type="EC" id="2.7.1.78" evidence="2"/>
<dbReference type="HOGENOM" id="CLU_703254_0_0_2"/>
<dbReference type="Pfam" id="PF16575">
    <property type="entry name" value="CLP1_P"/>
    <property type="match status" value="1"/>
</dbReference>
<gene>
    <name evidence="11" type="ordered locus">Pyrfu_0587</name>
</gene>
<dbReference type="InterPro" id="IPR032319">
    <property type="entry name" value="CLP1_P"/>
</dbReference>
<evidence type="ECO:0000256" key="2">
    <source>
        <dbReference type="ARBA" id="ARBA00012157"/>
    </source>
</evidence>
<dbReference type="STRING" id="694429.Pyrfu_0587"/>
<dbReference type="Gene3D" id="3.40.50.300">
    <property type="entry name" value="P-loop containing nucleotide triphosphate hydrolases"/>
    <property type="match status" value="1"/>
</dbReference>
<comment type="catalytic activity">
    <reaction evidence="8">
        <text>a 5'-end dephospho-ribonucleoside-RNA + ATP = a 5'-end 5'-phospho-ribonucleoside-RNA + ADP + H(+)</text>
        <dbReference type="Rhea" id="RHEA:54580"/>
        <dbReference type="Rhea" id="RHEA-COMP:13936"/>
        <dbReference type="Rhea" id="RHEA-COMP:15179"/>
        <dbReference type="ChEBI" id="CHEBI:15378"/>
        <dbReference type="ChEBI" id="CHEBI:30616"/>
        <dbReference type="ChEBI" id="CHEBI:138282"/>
        <dbReference type="ChEBI" id="CHEBI:138284"/>
        <dbReference type="ChEBI" id="CHEBI:456216"/>
        <dbReference type="EC" id="2.7.1.78"/>
    </reaction>
</comment>
<dbReference type="GO" id="GO:0006396">
    <property type="term" value="P:RNA processing"/>
    <property type="evidence" value="ECO:0007669"/>
    <property type="project" value="InterPro"/>
</dbReference>
<dbReference type="InterPro" id="IPR027417">
    <property type="entry name" value="P-loop_NTPase"/>
</dbReference>
<keyword evidence="4" id="KW-0547">Nucleotide-binding</keyword>
<evidence type="ECO:0000256" key="7">
    <source>
        <dbReference type="ARBA" id="ARBA00024737"/>
    </source>
</evidence>
<accession>G0EH07</accession>
<evidence type="ECO:0000313" key="11">
    <source>
        <dbReference type="EMBL" id="AEM38457.1"/>
    </source>
</evidence>
<keyword evidence="12" id="KW-1185">Reference proteome</keyword>
<evidence type="ECO:0000256" key="3">
    <source>
        <dbReference type="ARBA" id="ARBA00022679"/>
    </source>
</evidence>
<keyword evidence="3" id="KW-0808">Transferase</keyword>
<dbReference type="GeneID" id="11139049"/>
<evidence type="ECO:0000256" key="4">
    <source>
        <dbReference type="ARBA" id="ARBA00022741"/>
    </source>
</evidence>
<evidence type="ECO:0000256" key="8">
    <source>
        <dbReference type="ARBA" id="ARBA00044641"/>
    </source>
</evidence>
<evidence type="ECO:0000259" key="10">
    <source>
        <dbReference type="Pfam" id="PF16575"/>
    </source>
</evidence>
<comment type="cofactor">
    <cofactor evidence="1">
        <name>a divalent metal cation</name>
        <dbReference type="ChEBI" id="CHEBI:60240"/>
    </cofactor>
</comment>
<dbReference type="PANTHER" id="PTHR12755:SF3">
    <property type="entry name" value="POLYNUCLEOTIDE 5'-HYDROXYL-KINASE NOL9"/>
    <property type="match status" value="1"/>
</dbReference>
<dbReference type="InParanoid" id="G0EH07"/>
<dbReference type="OrthoDB" id="359472at2157"/>
<comment type="function">
    <text evidence="7">Polynucleotide kinase that can phosphorylate the 5'-hydroxyl groups of both single-stranded RNA (ssRNA) and single-stranded DNA (ssDNA). Exhibits a strong preference for ssRNA.</text>
</comment>
<dbReference type="AlphaFoldDB" id="G0EH07"/>
<comment type="catalytic activity">
    <reaction evidence="9">
        <text>a 5'-end dephospho-2'-deoxyribonucleoside-DNA + ATP = a 5'-end 5'-phospho-2'-deoxyribonucleoside-DNA + ADP + H(+)</text>
        <dbReference type="Rhea" id="RHEA:15669"/>
        <dbReference type="Rhea" id="RHEA-COMP:13180"/>
        <dbReference type="Rhea" id="RHEA-COMP:13184"/>
        <dbReference type="ChEBI" id="CHEBI:15378"/>
        <dbReference type="ChEBI" id="CHEBI:30616"/>
        <dbReference type="ChEBI" id="CHEBI:136412"/>
        <dbReference type="ChEBI" id="CHEBI:136416"/>
        <dbReference type="ChEBI" id="CHEBI:456216"/>
        <dbReference type="EC" id="2.7.1.78"/>
    </reaction>
</comment>
<evidence type="ECO:0000256" key="6">
    <source>
        <dbReference type="ARBA" id="ARBA00022840"/>
    </source>
</evidence>
<sequence>MRVAREVVKLEPGSVLWLSGPVRVRIVEGGVVAGGVRVGEGFEFLVQAERGASIYAIDESATVELVVGAGGSYRVEKGGEAVGLAREWLRVAEGVAEIGAKLVAVLAPVESGKSTLSLWLANRLGGCYASLDAGQNELGTPGYFSATPIEHVALSPRDLGAKWAWLVGCNAPEHCHWPAMAAAASLARFTRSACKAVVLDTDGFVDSAGLVYKASLLEVLRPDAAIVIRKGPWMKLQQIARIYSDTVLEAPPVPPSLVRSRSRAERRAYRERMYRMLFQNAERVTLSLEDVVLLNSEVAGFPQLPVQEDAYLAPDGTLRLAQRQQLQGLLSSIVLQEGYEVPALLEHLSVRSKSVTLRVAWKPEGKPVAVKLGFTRLVGWREERLPLRPHAA</sequence>
<dbReference type="EMBL" id="CP002838">
    <property type="protein sequence ID" value="AEM38457.1"/>
    <property type="molecule type" value="Genomic_DNA"/>
</dbReference>
<feature type="domain" description="Clp1 P-loop" evidence="10">
    <location>
        <begin position="108"/>
        <end position="280"/>
    </location>
</feature>
<keyword evidence="6" id="KW-0067">ATP-binding</keyword>
<dbReference type="KEGG" id="pfm:Pyrfu_0587"/>
<organism evidence="11 12">
    <name type="scientific">Pyrolobus fumarii (strain DSM 11204 / 1A)</name>
    <dbReference type="NCBI Taxonomy" id="694429"/>
    <lineage>
        <taxon>Archaea</taxon>
        <taxon>Thermoproteota</taxon>
        <taxon>Thermoprotei</taxon>
        <taxon>Desulfurococcales</taxon>
        <taxon>Pyrodictiaceae</taxon>
        <taxon>Pyrolobus</taxon>
    </lineage>
</organism>
<evidence type="ECO:0000313" key="12">
    <source>
        <dbReference type="Proteomes" id="UP000001037"/>
    </source>
</evidence>
<evidence type="ECO:0000256" key="1">
    <source>
        <dbReference type="ARBA" id="ARBA00001968"/>
    </source>
</evidence>
<evidence type="ECO:0000256" key="5">
    <source>
        <dbReference type="ARBA" id="ARBA00022777"/>
    </source>
</evidence>
<protein>
    <recommendedName>
        <fullName evidence="2">polynucleotide 5'-hydroxyl-kinase</fullName>
        <ecNumber evidence="2">2.7.1.78</ecNumber>
    </recommendedName>
</protein>
<keyword evidence="5" id="KW-0418">Kinase</keyword>
<evidence type="ECO:0000256" key="9">
    <source>
        <dbReference type="ARBA" id="ARBA00044673"/>
    </source>
</evidence>
<name>G0EH07_PYRF1</name>
<dbReference type="eggNOG" id="arCOG04127">
    <property type="taxonomic scope" value="Archaea"/>
</dbReference>
<dbReference type="InterPro" id="IPR045116">
    <property type="entry name" value="Clp1/Grc3"/>
</dbReference>
<reference evidence="11 12" key="1">
    <citation type="journal article" date="2011" name="Stand. Genomic Sci.">
        <title>Complete genome sequence of the hyperthermophilic chemolithoautotroph Pyrolobus fumarii type strain (1A).</title>
        <authorList>
            <person name="Anderson I."/>
            <person name="Goker M."/>
            <person name="Nolan M."/>
            <person name="Lucas S."/>
            <person name="Hammon N."/>
            <person name="Deshpande S."/>
            <person name="Cheng J.F."/>
            <person name="Tapia R."/>
            <person name="Han C."/>
            <person name="Goodwin L."/>
            <person name="Pitluck S."/>
            <person name="Huntemann M."/>
            <person name="Liolios K."/>
            <person name="Ivanova N."/>
            <person name="Pagani I."/>
            <person name="Mavromatis K."/>
            <person name="Ovchinikova G."/>
            <person name="Pati A."/>
            <person name="Chen A."/>
            <person name="Palaniappan K."/>
            <person name="Land M."/>
            <person name="Hauser L."/>
            <person name="Brambilla E.M."/>
            <person name="Huber H."/>
            <person name="Yasawong M."/>
            <person name="Rohde M."/>
            <person name="Spring S."/>
            <person name="Abt B."/>
            <person name="Sikorski J."/>
            <person name="Wirth R."/>
            <person name="Detter J.C."/>
            <person name="Woyke T."/>
            <person name="Bristow J."/>
            <person name="Eisen J.A."/>
            <person name="Markowitz V."/>
            <person name="Hugenholtz P."/>
            <person name="Kyrpides N.C."/>
            <person name="Klenk H.P."/>
            <person name="Lapidus A."/>
        </authorList>
    </citation>
    <scope>NUCLEOTIDE SEQUENCE [LARGE SCALE GENOMIC DNA]</scope>
    <source>
        <strain evidence="12">DSM 11204 / 1A</strain>
    </source>
</reference>
<proteinExistence type="predicted"/>
<dbReference type="Proteomes" id="UP000001037">
    <property type="component" value="Chromosome"/>
</dbReference>